<name>A0A1B1SAN4_9BACT</name>
<keyword evidence="3 5" id="KW-0067">ATP-binding</keyword>
<comment type="catalytic activity">
    <reaction evidence="5">
        <text>3'-dephospho-CoA + ATP = ADP + CoA + H(+)</text>
        <dbReference type="Rhea" id="RHEA:18245"/>
        <dbReference type="ChEBI" id="CHEBI:15378"/>
        <dbReference type="ChEBI" id="CHEBI:30616"/>
        <dbReference type="ChEBI" id="CHEBI:57287"/>
        <dbReference type="ChEBI" id="CHEBI:57328"/>
        <dbReference type="ChEBI" id="CHEBI:456216"/>
        <dbReference type="EC" id="2.7.1.24"/>
    </reaction>
</comment>
<comment type="similarity">
    <text evidence="1 5">Belongs to the CoaE family.</text>
</comment>
<reference evidence="7" key="2">
    <citation type="submission" date="2017-04" db="EMBL/GenBank/DDBJ databases">
        <title>Complete Genome Sequences of Twelve Strains of a Stable Defined Moderately Diverse Mouse Microbiota 2 (sDMDMm2).</title>
        <authorList>
            <person name="Uchimura Y."/>
            <person name="Wyss M."/>
            <person name="Brugiroux S."/>
            <person name="Limenitakis J.P."/>
            <person name="Stecher B."/>
            <person name="McCoy K.D."/>
            <person name="Macpherson A.J."/>
        </authorList>
    </citation>
    <scope>NUCLEOTIDE SEQUENCE</scope>
    <source>
        <strain evidence="7">YL27</strain>
    </source>
</reference>
<evidence type="ECO:0000256" key="4">
    <source>
        <dbReference type="ARBA" id="ARBA00022993"/>
    </source>
</evidence>
<reference evidence="9" key="1">
    <citation type="submission" date="2016-04" db="EMBL/GenBank/DDBJ databases">
        <title>Complete Genome Sequences of Twelve Strains of a Stable Defined Moderately Diverse Mouse Microbiota 2 (sDMDMm2).</title>
        <authorList>
            <person name="Uchimura Y."/>
            <person name="Wyss M."/>
            <person name="Brugiroux S."/>
            <person name="Limenitakis J.P."/>
            <person name="Stecher B."/>
            <person name="McCoy K.D."/>
            <person name="Macpherson A.J."/>
        </authorList>
    </citation>
    <scope>NUCLEOTIDE SEQUENCE [LARGE SCALE GENOMIC DNA]</scope>
    <source>
        <strain evidence="9">YL27</strain>
    </source>
</reference>
<dbReference type="Proteomes" id="UP000306630">
    <property type="component" value="Unassembled WGS sequence"/>
</dbReference>
<dbReference type="NCBIfam" id="TIGR00152">
    <property type="entry name" value="dephospho-CoA kinase"/>
    <property type="match status" value="1"/>
</dbReference>
<evidence type="ECO:0000256" key="1">
    <source>
        <dbReference type="ARBA" id="ARBA00009018"/>
    </source>
</evidence>
<dbReference type="CDD" id="cd02022">
    <property type="entry name" value="DPCK"/>
    <property type="match status" value="1"/>
</dbReference>
<accession>A0A1Z2XHZ6</accession>
<dbReference type="Proteomes" id="UP000186351">
    <property type="component" value="Chromosome"/>
</dbReference>
<evidence type="ECO:0000313" key="9">
    <source>
        <dbReference type="Proteomes" id="UP000186351"/>
    </source>
</evidence>
<evidence type="ECO:0000256" key="2">
    <source>
        <dbReference type="ARBA" id="ARBA00022741"/>
    </source>
</evidence>
<dbReference type="GO" id="GO:0015937">
    <property type="term" value="P:coenzyme A biosynthetic process"/>
    <property type="evidence" value="ECO:0007669"/>
    <property type="project" value="UniProtKB-UniRule"/>
</dbReference>
<dbReference type="GO" id="GO:0005524">
    <property type="term" value="F:ATP binding"/>
    <property type="evidence" value="ECO:0007669"/>
    <property type="project" value="UniProtKB-UniRule"/>
</dbReference>
<comment type="pathway">
    <text evidence="5">Cofactor biosynthesis; coenzyme A biosynthesis; CoA from (R)-pantothenate: step 5/5.</text>
</comment>
<dbReference type="GO" id="GO:0004140">
    <property type="term" value="F:dephospho-CoA kinase activity"/>
    <property type="evidence" value="ECO:0007669"/>
    <property type="project" value="UniProtKB-UniRule"/>
</dbReference>
<comment type="subcellular location">
    <subcellularLocation>
        <location evidence="5">Cytoplasm</location>
    </subcellularLocation>
</comment>
<evidence type="ECO:0000313" key="10">
    <source>
        <dbReference type="Proteomes" id="UP000306630"/>
    </source>
</evidence>
<evidence type="ECO:0000313" key="7">
    <source>
        <dbReference type="EMBL" id="ANU63847.1"/>
    </source>
</evidence>
<proteinExistence type="inferred from homology"/>
<dbReference type="RefSeq" id="WP_068961147.1">
    <property type="nucleotide sequence ID" value="NZ_CAJTAP010000003.1"/>
</dbReference>
<keyword evidence="5 8" id="KW-0808">Transferase</keyword>
<keyword evidence="5" id="KW-0963">Cytoplasm</keyword>
<dbReference type="PANTHER" id="PTHR10695">
    <property type="entry name" value="DEPHOSPHO-COA KINASE-RELATED"/>
    <property type="match status" value="1"/>
</dbReference>
<dbReference type="AlphaFoldDB" id="A0A1B1SAN4"/>
<gene>
    <name evidence="5" type="primary">coaE</name>
    <name evidence="7" type="ORF">A4V02_08980</name>
    <name evidence="8" type="ORF">E5333_10340</name>
</gene>
<dbReference type="EC" id="2.7.1.24" evidence="5 6"/>
<organism evidence="7 9">
    <name type="scientific">Muribaculum intestinale</name>
    <dbReference type="NCBI Taxonomy" id="1796646"/>
    <lineage>
        <taxon>Bacteria</taxon>
        <taxon>Pseudomonadati</taxon>
        <taxon>Bacteroidota</taxon>
        <taxon>Bacteroidia</taxon>
        <taxon>Bacteroidales</taxon>
        <taxon>Muribaculaceae</taxon>
        <taxon>Muribaculum</taxon>
    </lineage>
</organism>
<keyword evidence="5 7" id="KW-0418">Kinase</keyword>
<sequence length="189" mass="20994">MKITAITGGIGSGKSVVSEMLRTMGYPVYDCDSRAKVIMDGDEEIKQAIATQICGDAIDADGNIDRKRLGAVVFADAILLELLNSIVHGAVRADFRRWAESAGVERVWLETALLYESRLDRLVDDVWEVSAPEELKIKRVMRRNSMTAEQVKARIEAQQRTAHPEKHPCVNLIVNDDVQPLLPQVLALL</sequence>
<protein>
    <recommendedName>
        <fullName evidence="5 6">Dephospho-CoA kinase</fullName>
        <ecNumber evidence="5 6">2.7.1.24</ecNumber>
    </recommendedName>
    <alternativeName>
        <fullName evidence="5">Dephosphocoenzyme A kinase</fullName>
    </alternativeName>
</protein>
<dbReference type="OrthoDB" id="9812943at2"/>
<evidence type="ECO:0000256" key="5">
    <source>
        <dbReference type="HAMAP-Rule" id="MF_00376"/>
    </source>
</evidence>
<reference evidence="8 10" key="3">
    <citation type="submission" date="2019-04" db="EMBL/GenBank/DDBJ databases">
        <title>Microbes associate with the intestines of laboratory mice.</title>
        <authorList>
            <person name="Navarre W."/>
            <person name="Wong E."/>
            <person name="Huang K."/>
            <person name="Tropini C."/>
            <person name="Ng K."/>
            <person name="Yu B."/>
        </authorList>
    </citation>
    <scope>NUCLEOTIDE SEQUENCE [LARGE SCALE GENOMIC DNA]</scope>
    <source>
        <strain evidence="8 10">NM06_A21</strain>
    </source>
</reference>
<keyword evidence="2 5" id="KW-0547">Nucleotide-binding</keyword>
<dbReference type="Gene3D" id="3.40.50.300">
    <property type="entry name" value="P-loop containing nucleotide triphosphate hydrolases"/>
    <property type="match status" value="1"/>
</dbReference>
<dbReference type="PANTHER" id="PTHR10695:SF46">
    <property type="entry name" value="BIFUNCTIONAL COENZYME A SYNTHASE-RELATED"/>
    <property type="match status" value="1"/>
</dbReference>
<dbReference type="EMBL" id="SRYD01000041">
    <property type="protein sequence ID" value="TGY72408.1"/>
    <property type="molecule type" value="Genomic_DNA"/>
</dbReference>
<evidence type="ECO:0000256" key="3">
    <source>
        <dbReference type="ARBA" id="ARBA00022840"/>
    </source>
</evidence>
<dbReference type="InterPro" id="IPR027417">
    <property type="entry name" value="P-loop_NTPase"/>
</dbReference>
<keyword evidence="9" id="KW-1185">Reference proteome</keyword>
<dbReference type="PROSITE" id="PS51219">
    <property type="entry name" value="DPCK"/>
    <property type="match status" value="1"/>
</dbReference>
<dbReference type="InterPro" id="IPR001977">
    <property type="entry name" value="Depp_CoAkinase"/>
</dbReference>
<comment type="function">
    <text evidence="5">Catalyzes the phosphorylation of the 3'-hydroxyl group of dephosphocoenzyme A to form coenzyme A.</text>
</comment>
<dbReference type="UniPathway" id="UPA00241">
    <property type="reaction ID" value="UER00356"/>
</dbReference>
<feature type="binding site" evidence="5">
    <location>
        <begin position="11"/>
        <end position="16"/>
    </location>
    <ligand>
        <name>ATP</name>
        <dbReference type="ChEBI" id="CHEBI:30616"/>
    </ligand>
</feature>
<evidence type="ECO:0000256" key="6">
    <source>
        <dbReference type="NCBIfam" id="TIGR00152"/>
    </source>
</evidence>
<dbReference type="Pfam" id="PF01121">
    <property type="entry name" value="CoaE"/>
    <property type="match status" value="1"/>
</dbReference>
<dbReference type="STRING" id="1796646.A4V02_08980"/>
<evidence type="ECO:0000313" key="8">
    <source>
        <dbReference type="EMBL" id="TGY72408.1"/>
    </source>
</evidence>
<dbReference type="GeneID" id="65536999"/>
<accession>A0A1B1SAN4</accession>
<dbReference type="EMBL" id="CP015402">
    <property type="protein sequence ID" value="ANU63847.1"/>
    <property type="molecule type" value="Genomic_DNA"/>
</dbReference>
<dbReference type="KEGG" id="pary:A4V02_08980"/>
<dbReference type="HAMAP" id="MF_00376">
    <property type="entry name" value="Dephospho_CoA_kinase"/>
    <property type="match status" value="1"/>
</dbReference>
<dbReference type="SUPFAM" id="SSF52540">
    <property type="entry name" value="P-loop containing nucleoside triphosphate hydrolases"/>
    <property type="match status" value="1"/>
</dbReference>
<keyword evidence="4 5" id="KW-0173">Coenzyme A biosynthesis</keyword>
<dbReference type="GO" id="GO:0005737">
    <property type="term" value="C:cytoplasm"/>
    <property type="evidence" value="ECO:0007669"/>
    <property type="project" value="UniProtKB-SubCell"/>
</dbReference>